<dbReference type="Pfam" id="PF04257">
    <property type="entry name" value="Exonuc_V_gamma"/>
    <property type="match status" value="1"/>
</dbReference>
<keyword evidence="4 10" id="KW-0378">Hydrolase</keyword>
<dbReference type="PANTHER" id="PTHR30591:SF1">
    <property type="entry name" value="RECBCD ENZYME SUBUNIT RECC"/>
    <property type="match status" value="1"/>
</dbReference>
<dbReference type="InterPro" id="IPR013986">
    <property type="entry name" value="DExx_box_DNA_helicase_dom_sf"/>
</dbReference>
<evidence type="ECO:0000256" key="2">
    <source>
        <dbReference type="ARBA" id="ARBA00022741"/>
    </source>
</evidence>
<keyword evidence="14" id="KW-1185">Reference proteome</keyword>
<dbReference type="GO" id="GO:0003678">
    <property type="term" value="F:DNA helicase activity"/>
    <property type="evidence" value="ECO:0007669"/>
    <property type="project" value="UniProtKB-UniRule"/>
</dbReference>
<evidence type="ECO:0000256" key="11">
    <source>
        <dbReference type="SAM" id="MobiDB-lite"/>
    </source>
</evidence>
<feature type="region of interest" description="Disordered" evidence="11">
    <location>
        <begin position="287"/>
        <end position="314"/>
    </location>
</feature>
<keyword evidence="8 10" id="KW-0238">DNA-binding</keyword>
<dbReference type="RefSeq" id="WP_116572868.1">
    <property type="nucleotide sequence ID" value="NZ_QDGZ01000005.1"/>
</dbReference>
<dbReference type="Gene3D" id="3.40.50.10930">
    <property type="match status" value="1"/>
</dbReference>
<reference evidence="13 14" key="1">
    <citation type="submission" date="2018-04" db="EMBL/GenBank/DDBJ databases">
        <title>Genome of Nocardioides gansuensis WSJ-1.</title>
        <authorList>
            <person name="Wu S."/>
            <person name="Wang G."/>
        </authorList>
    </citation>
    <scope>NUCLEOTIDE SEQUENCE [LARGE SCALE GENOMIC DNA]</scope>
    <source>
        <strain evidence="13 14">WSJ-1</strain>
    </source>
</reference>
<dbReference type="InterPro" id="IPR006697">
    <property type="entry name" value="RecC"/>
</dbReference>
<gene>
    <name evidence="10 13" type="primary">recC</name>
    <name evidence="13" type="ORF">DDE18_12730</name>
</gene>
<dbReference type="SUPFAM" id="SSF52980">
    <property type="entry name" value="Restriction endonuclease-like"/>
    <property type="match status" value="1"/>
</dbReference>
<sequence>MTLHVHTGARTDGLADGLARLLAMPLADPFAREVVVVPARGVERWLTQRLSHRLGVGPRGGDGVCAGVDFLSPRSLVAMLLDRDADDPWDPDRLTWPLLEVVDEAMGEPGFEDLSRHLGHGDRDEARRARRWAVARRLAGLFASYAVQRPRLVTDWREGVDSDGAGGELDADLRWQAELWRRVLARVDAPPPDERHASTVARLRAGGDDLDLPARLSLFGHTRLPATEVELLAALAEVRDVHLWLPQASPSLWTVLAPTAAAGPVPRAGDTSARLVHHPLLGSLGRDSRELRRTLGPAGGLDVPEPPAPEPPASLLGWLQHDLRANLAPAAETRAARRVADHDRSVQVHACHGAARQVDVLREVLVGLLEDDPTLEPRDILVMCPDIEGYAPLVSAAFGLADVTEEHRGHPAHQLRVRLADRAPGATNPLLGVAAALVELAGGRMTATQVLDLAATDVVRARFGFGDDELERITHWVRQAAVRWGYDADHRAAYGLAVDTNTWRGGLQRVLLGAAMSGEGHRHVGGTLPLDDVGDGDLELTGRLAEMLDRLHAFTRAAAAARTAGEWTRAVGDAVHRLTAVVRDDAWQVAQFDRELARIEASTDGKDTELRHADVRALLQQRLRGRPTRSNFRTGTLTVCTMVPMRSVPHRVVCLVGLDDGVFPRIQSIDGDDVLVRRPMTGERDVRSEDRQLLLDAIGAAKETLVVTYTGRGEHTGAQRPPAVPLGELLDALDRTATAPERVRDHVVVHHPLQPFDEANLVRGALVGRLPFSFDRAALRGARAARHPRLAVRELVPEPLAPAEPEEVSLADLHDFFRHPVKGFFRGRLRVSTPYDADEVKDAIPIALDSLEQWDVGDRLVRDVLAGADPQAGMLAEQLRGLLPPGALGVGVLTDVVRKVKPLVERGLELRSGPPRTLDVDIDLRDRRVTGSVDDVFGNALVTVAFSNLAAKQRFTGWLDALALAAGHPDENWTVHSVGKHRTGGQIAMVSPIPEHEARGWLRDLVAVYEQGLREPLPLPLKTSLAWAEEQRWVLGGRDARPDDKAAAQWETPRFNDGGFPREDSDPWHVRAFGEAAPYSCLACPVRDGEDGPHRLGHFAWRMWGPLLDGGHEQIRGA</sequence>
<keyword evidence="1 10" id="KW-0540">Nuclease</keyword>
<dbReference type="GO" id="GO:0000724">
    <property type="term" value="P:double-strand break repair via homologous recombination"/>
    <property type="evidence" value="ECO:0007669"/>
    <property type="project" value="UniProtKB-UniRule"/>
</dbReference>
<proteinExistence type="inferred from homology"/>
<dbReference type="GO" id="GO:0008854">
    <property type="term" value="F:exodeoxyribonuclease V activity"/>
    <property type="evidence" value="ECO:0007669"/>
    <property type="project" value="InterPro"/>
</dbReference>
<comment type="subunit">
    <text evidence="10">Heterotrimer of RecB, RecC and RecD. All subunits contribute to DNA-binding.</text>
</comment>
<comment type="caution">
    <text evidence="13">The sequence shown here is derived from an EMBL/GenBank/DDBJ whole genome shotgun (WGS) entry which is preliminary data.</text>
</comment>
<keyword evidence="7 10" id="KW-0067">ATP-binding</keyword>
<dbReference type="GO" id="GO:0005524">
    <property type="term" value="F:ATP binding"/>
    <property type="evidence" value="ECO:0007669"/>
    <property type="project" value="UniProtKB-UniRule"/>
</dbReference>
<evidence type="ECO:0000256" key="7">
    <source>
        <dbReference type="ARBA" id="ARBA00022840"/>
    </source>
</evidence>
<dbReference type="PIRSF" id="PIRSF000980">
    <property type="entry name" value="RecC"/>
    <property type="match status" value="1"/>
</dbReference>
<dbReference type="Gene3D" id="1.10.10.160">
    <property type="match status" value="1"/>
</dbReference>
<evidence type="ECO:0000259" key="12">
    <source>
        <dbReference type="Pfam" id="PF17946"/>
    </source>
</evidence>
<dbReference type="PANTHER" id="PTHR30591">
    <property type="entry name" value="RECBCD ENZYME SUBUNIT RECC"/>
    <property type="match status" value="1"/>
</dbReference>
<dbReference type="SUPFAM" id="SSF52540">
    <property type="entry name" value="P-loop containing nucleoside triphosphate hydrolases"/>
    <property type="match status" value="2"/>
</dbReference>
<accession>A0A2T8FA49</accession>
<comment type="similarity">
    <text evidence="10">Belongs to the RecC family.</text>
</comment>
<dbReference type="Proteomes" id="UP000246018">
    <property type="component" value="Unassembled WGS sequence"/>
</dbReference>
<evidence type="ECO:0000256" key="3">
    <source>
        <dbReference type="ARBA" id="ARBA00022763"/>
    </source>
</evidence>
<dbReference type="NCBIfam" id="TIGR01450">
    <property type="entry name" value="recC"/>
    <property type="match status" value="1"/>
</dbReference>
<dbReference type="InterPro" id="IPR011335">
    <property type="entry name" value="Restrct_endonuc-II-like"/>
</dbReference>
<evidence type="ECO:0000256" key="9">
    <source>
        <dbReference type="ARBA" id="ARBA00023204"/>
    </source>
</evidence>
<dbReference type="Pfam" id="PF17946">
    <property type="entry name" value="RecC_C"/>
    <property type="match status" value="1"/>
</dbReference>
<dbReference type="GO" id="GO:0003677">
    <property type="term" value="F:DNA binding"/>
    <property type="evidence" value="ECO:0007669"/>
    <property type="project" value="UniProtKB-UniRule"/>
</dbReference>
<dbReference type="AlphaFoldDB" id="A0A2T8FA49"/>
<keyword evidence="9 10" id="KW-0234">DNA repair</keyword>
<evidence type="ECO:0000256" key="1">
    <source>
        <dbReference type="ARBA" id="ARBA00022722"/>
    </source>
</evidence>
<dbReference type="InterPro" id="IPR041500">
    <property type="entry name" value="RecC_C"/>
</dbReference>
<evidence type="ECO:0000313" key="13">
    <source>
        <dbReference type="EMBL" id="PVG82563.1"/>
    </source>
</evidence>
<keyword evidence="3 10" id="KW-0227">DNA damage</keyword>
<dbReference type="HAMAP" id="MF_01486">
    <property type="entry name" value="RecC"/>
    <property type="match status" value="1"/>
</dbReference>
<evidence type="ECO:0000256" key="10">
    <source>
        <dbReference type="HAMAP-Rule" id="MF_01486"/>
    </source>
</evidence>
<dbReference type="Gene3D" id="3.40.50.300">
    <property type="entry name" value="P-loop containing nucleotide triphosphate hydrolases"/>
    <property type="match status" value="2"/>
</dbReference>
<evidence type="ECO:0000256" key="6">
    <source>
        <dbReference type="ARBA" id="ARBA00022839"/>
    </source>
</evidence>
<evidence type="ECO:0000313" key="14">
    <source>
        <dbReference type="Proteomes" id="UP000246018"/>
    </source>
</evidence>
<dbReference type="InterPro" id="IPR027417">
    <property type="entry name" value="P-loop_NTPase"/>
</dbReference>
<keyword evidence="5 10" id="KW-0347">Helicase</keyword>
<dbReference type="Gene3D" id="1.10.10.990">
    <property type="match status" value="1"/>
</dbReference>
<dbReference type="GO" id="GO:0009338">
    <property type="term" value="C:exodeoxyribonuclease V complex"/>
    <property type="evidence" value="ECO:0007669"/>
    <property type="project" value="InterPro"/>
</dbReference>
<comment type="miscellaneous">
    <text evidence="10">In the RecBCD complex, RecB has a slow 3'-5' helicase, an exonuclease activity and loads RecA onto ssDNA, RecD has a fast 5'-3' helicase activity, while RecC stimulates the ATPase and processivity of the RecB helicase and contributes to recognition of the Chi site.</text>
</comment>
<name>A0A2T8FA49_9ACTN</name>
<organism evidence="13 14">
    <name type="scientific">Nocardioides gansuensis</name>
    <dbReference type="NCBI Taxonomy" id="2138300"/>
    <lineage>
        <taxon>Bacteria</taxon>
        <taxon>Bacillati</taxon>
        <taxon>Actinomycetota</taxon>
        <taxon>Actinomycetes</taxon>
        <taxon>Propionibacteriales</taxon>
        <taxon>Nocardioidaceae</taxon>
        <taxon>Nocardioides</taxon>
    </lineage>
</organism>
<dbReference type="EMBL" id="QDGZ01000005">
    <property type="protein sequence ID" value="PVG82563.1"/>
    <property type="molecule type" value="Genomic_DNA"/>
</dbReference>
<feature type="domain" description="RecC C-terminal" evidence="12">
    <location>
        <begin position="805"/>
        <end position="1031"/>
    </location>
</feature>
<keyword evidence="2 10" id="KW-0547">Nucleotide-binding</keyword>
<evidence type="ECO:0000256" key="8">
    <source>
        <dbReference type="ARBA" id="ARBA00023125"/>
    </source>
</evidence>
<keyword evidence="6 10" id="KW-0269">Exonuclease</keyword>
<protein>
    <recommendedName>
        <fullName evidence="10">RecBCD enzyme subunit RecC</fullName>
    </recommendedName>
    <alternativeName>
        <fullName evidence="10">Exonuclease V subunit RecC</fullName>
        <shortName evidence="10">ExoV subunit RecC</shortName>
    </alternativeName>
    <alternativeName>
        <fullName evidence="10">Helicase/nuclease RecBCD subunit RecC</fullName>
    </alternativeName>
</protein>
<dbReference type="OrthoDB" id="9762834at2"/>
<comment type="function">
    <text evidence="10">A helicase/nuclease that prepares dsDNA breaks (DSB) for recombinational DNA repair. Binds to DSBs and unwinds DNA via a highly rapid and processive ATP-dependent bidirectional helicase activity. Unwinds dsDNA until it encounters a Chi (crossover hotspot instigator) sequence from the 3' direction. Cuts ssDNA a few nucleotides 3' to the Chi site. The properties and activities of the enzyme are changed at Chi. The Chi-altered holoenzyme produces a long 3'-ssDNA overhang and facilitates RecA-binding to the ssDNA for homologous DNA recombination and repair. Holoenzyme degrades any linearized DNA that is unable to undergo homologous recombination. In the holoenzyme this subunit recognizes the wild-type Chi sequence, and when added to isolated RecB increases its ATP-dependent helicase processivity.</text>
</comment>
<evidence type="ECO:0000256" key="5">
    <source>
        <dbReference type="ARBA" id="ARBA00022806"/>
    </source>
</evidence>
<evidence type="ECO:0000256" key="4">
    <source>
        <dbReference type="ARBA" id="ARBA00022801"/>
    </source>
</evidence>